<reference evidence="2" key="1">
    <citation type="submission" date="2017-09" db="EMBL/GenBank/DDBJ databases">
        <title>Depth-based differentiation of microbial function through sediment-hosted aquifers and enrichment of novel symbionts in the deep terrestrial subsurface.</title>
        <authorList>
            <person name="Probst A.J."/>
            <person name="Ladd B."/>
            <person name="Jarett J.K."/>
            <person name="Geller-Mcgrath D.E."/>
            <person name="Sieber C.M.K."/>
            <person name="Emerson J.B."/>
            <person name="Anantharaman K."/>
            <person name="Thomas B.C."/>
            <person name="Malmstrom R."/>
            <person name="Stieglmeier M."/>
            <person name="Klingl A."/>
            <person name="Woyke T."/>
            <person name="Ryan C.M."/>
            <person name="Banfield J.F."/>
        </authorList>
    </citation>
    <scope>NUCLEOTIDE SEQUENCE [LARGE SCALE GENOMIC DNA]</scope>
</reference>
<sequence>AIKCDYNGDGTFDEDCAVSTYRIEANGSITGLQMSGTSYSNPGATSNFSGTGQPFGGFIDSDGFFVRSRGDSQITYPSISDSTVIYRNALGKLDLAGLIGFVNEGSNLQYLDGSPAKTVKIGQNRFGNTLLETSATILPTGLTTTDEWTTSLLQGLKFSTTNDSQWAINVPPLQRLNSQVIHVSGNLTVDGGTGKLSVLDRDAQTLTVDSGAFPRPSAQYGTDPAYTQPTCAGCALVIDPGGTNEEYVSYTSYNSATKVFSGVNTITGVKDHSSGNPVVRSTWRLPYFATEPKAQTTTIIVDGNLQINYNIIGSQPSTPLKIRDVPTIAFIVKGDVTIDPAVNKLTGAYIVMGTNDTVGGSFSTGNDRSSCPAGTGTEVRCNPLVLDGLVMARQFNLERYGSKDLSLPGEQIRYDTRLFLNPPPGLEDVSKALSNPVRAQP</sequence>
<gene>
    <name evidence="1" type="ORF">COT26_01195</name>
</gene>
<comment type="caution">
    <text evidence="1">The sequence shown here is derived from an EMBL/GenBank/DDBJ whole genome shotgun (WGS) entry which is preliminary data.</text>
</comment>
<accession>A0A2H0YSV9</accession>
<proteinExistence type="predicted"/>
<protein>
    <submittedName>
        <fullName evidence="1">Uncharacterized protein</fullName>
    </submittedName>
</protein>
<feature type="non-terminal residue" evidence="1">
    <location>
        <position position="1"/>
    </location>
</feature>
<dbReference type="AlphaFoldDB" id="A0A2H0YSV9"/>
<dbReference type="Proteomes" id="UP000236845">
    <property type="component" value="Unassembled WGS sequence"/>
</dbReference>
<dbReference type="EMBL" id="PEXW01000023">
    <property type="protein sequence ID" value="PIS40843.1"/>
    <property type="molecule type" value="Genomic_DNA"/>
</dbReference>
<organism evidence="1 2">
    <name type="scientific">Candidatus Kerfeldbacteria bacterium CG08_land_8_20_14_0_20_43_14</name>
    <dbReference type="NCBI Taxonomy" id="2014246"/>
    <lineage>
        <taxon>Bacteria</taxon>
        <taxon>Candidatus Kerfeldiibacteriota</taxon>
    </lineage>
</organism>
<name>A0A2H0YSV9_9BACT</name>
<evidence type="ECO:0000313" key="1">
    <source>
        <dbReference type="EMBL" id="PIS40843.1"/>
    </source>
</evidence>
<evidence type="ECO:0000313" key="2">
    <source>
        <dbReference type="Proteomes" id="UP000236845"/>
    </source>
</evidence>